<proteinExistence type="predicted"/>
<reference evidence="3" key="1">
    <citation type="submission" date="2017-03" db="EMBL/GenBank/DDBJ databases">
        <title>Phytopthora megakarya and P. palmivora, two closely related causual agents of cacao black pod achieved similar genome size and gene model numbers by different mechanisms.</title>
        <authorList>
            <person name="Ali S."/>
            <person name="Shao J."/>
            <person name="Larry D.J."/>
            <person name="Kronmiller B."/>
            <person name="Shen D."/>
            <person name="Strem M.D."/>
            <person name="Melnick R.L."/>
            <person name="Guiltinan M.J."/>
            <person name="Tyler B.M."/>
            <person name="Meinhardt L.W."/>
            <person name="Bailey B.A."/>
        </authorList>
    </citation>
    <scope>NUCLEOTIDE SEQUENCE [LARGE SCALE GENOMIC DNA]</scope>
    <source>
        <strain evidence="3">zdho120</strain>
    </source>
</reference>
<evidence type="ECO:0000313" key="3">
    <source>
        <dbReference type="Proteomes" id="UP000198211"/>
    </source>
</evidence>
<evidence type="ECO:0000313" key="2">
    <source>
        <dbReference type="EMBL" id="OWZ05437.1"/>
    </source>
</evidence>
<dbReference type="OrthoDB" id="122169at2759"/>
<dbReference type="Proteomes" id="UP000198211">
    <property type="component" value="Unassembled WGS sequence"/>
</dbReference>
<name>A0A225VKY7_9STRA</name>
<accession>A0A225VKY7</accession>
<dbReference type="AlphaFoldDB" id="A0A225VKY7"/>
<evidence type="ECO:0000259" key="1">
    <source>
        <dbReference type="Pfam" id="PF07727"/>
    </source>
</evidence>
<dbReference type="InterPro" id="IPR013103">
    <property type="entry name" value="RVT_2"/>
</dbReference>
<keyword evidence="3" id="KW-1185">Reference proteome</keyword>
<feature type="domain" description="Reverse transcriptase Ty1/copia-type" evidence="1">
    <location>
        <begin position="14"/>
        <end position="122"/>
    </location>
</feature>
<dbReference type="EMBL" id="NBNE01004431">
    <property type="protein sequence ID" value="OWZ05437.1"/>
    <property type="molecule type" value="Genomic_DNA"/>
</dbReference>
<organism evidence="2 3">
    <name type="scientific">Phytophthora megakarya</name>
    <dbReference type="NCBI Taxonomy" id="4795"/>
    <lineage>
        <taxon>Eukaryota</taxon>
        <taxon>Sar</taxon>
        <taxon>Stramenopiles</taxon>
        <taxon>Oomycota</taxon>
        <taxon>Peronosporomycetes</taxon>
        <taxon>Peronosporales</taxon>
        <taxon>Peronosporaceae</taxon>
        <taxon>Phytophthora</taxon>
    </lineage>
</organism>
<comment type="caution">
    <text evidence="2">The sequence shown here is derived from an EMBL/GenBank/DDBJ whole genome shotgun (WGS) entry which is preliminary data.</text>
</comment>
<sequence>MDVPHGVQNENGMQAASAWNKTIYRVFLKNGFKSCGADHCVYVKRSNIGYVYVCLYVDGMIIAVKTVGEILKEALKNAFKIKELGTAKVILGMEIDHDKNDETNMIKQPRYIDDVVKQLGQLQSKATDNP</sequence>
<gene>
    <name evidence="2" type="ORF">PHMEG_00022477</name>
</gene>
<dbReference type="Pfam" id="PF07727">
    <property type="entry name" value="RVT_2"/>
    <property type="match status" value="1"/>
</dbReference>
<protein>
    <recommendedName>
        <fullName evidence="1">Reverse transcriptase Ty1/copia-type domain-containing protein</fullName>
    </recommendedName>
</protein>